<dbReference type="Gene3D" id="2.40.240.20">
    <property type="entry name" value="Hypothetical PUA domain-like, domain 1"/>
    <property type="match status" value="1"/>
</dbReference>
<dbReference type="InterPro" id="IPR015947">
    <property type="entry name" value="PUA-like_sf"/>
</dbReference>
<comment type="function">
    <text evidence="10 12">Specifically methylates the N3 position of the uracil ring of uridine 1498 (m3U1498) in 16S rRNA. Acts on the fully assembled 30S ribosomal subunit.</text>
</comment>
<dbReference type="SUPFAM" id="SSF75217">
    <property type="entry name" value="alpha/beta knot"/>
    <property type="match status" value="1"/>
</dbReference>
<keyword evidence="5 12" id="KW-0963">Cytoplasm</keyword>
<sequence>MTHPLFYSAHVAGVHAHDVVDLDEPTSGHAIRSQRLQVGDPVLLSDGHGTLASGVIEVADPRTARVRVTSVSVQYSPSVRINLVQALAKGDRDLLAAEMATELGVDTVTPWQSQRSIVRIRTERAEKMLTKWRSKLHAAAQQSRRAIIPKLEDPLITTDVARLHNAQDGQHVVVLHEDGVTNIEQAVVEMSGVQTIHLVVGPEGGVAPEELAAIENAGGTAVKIGDNVLRSSTAGPVAITLLNQIFKRW</sequence>
<dbReference type="SUPFAM" id="SSF88697">
    <property type="entry name" value="PUA domain-like"/>
    <property type="match status" value="1"/>
</dbReference>
<dbReference type="Proteomes" id="UP000319746">
    <property type="component" value="Unassembled WGS sequence"/>
</dbReference>
<dbReference type="GO" id="GO:0070475">
    <property type="term" value="P:rRNA base methylation"/>
    <property type="evidence" value="ECO:0007669"/>
    <property type="project" value="TreeGrafter"/>
</dbReference>
<keyword evidence="9 12" id="KW-0949">S-adenosyl-L-methionine</keyword>
<comment type="similarity">
    <text evidence="2 12">Belongs to the RNA methyltransferase RsmE family.</text>
</comment>
<evidence type="ECO:0000259" key="13">
    <source>
        <dbReference type="Pfam" id="PF04452"/>
    </source>
</evidence>
<dbReference type="InterPro" id="IPR029028">
    <property type="entry name" value="Alpha/beta_knot_MTases"/>
</dbReference>
<dbReference type="InterPro" id="IPR046886">
    <property type="entry name" value="RsmE_MTase_dom"/>
</dbReference>
<evidence type="ECO:0000256" key="5">
    <source>
        <dbReference type="ARBA" id="ARBA00022490"/>
    </source>
</evidence>
<protein>
    <recommendedName>
        <fullName evidence="4 12">Ribosomal RNA small subunit methyltransferase E</fullName>
        <ecNumber evidence="3 12">2.1.1.193</ecNumber>
    </recommendedName>
</protein>
<evidence type="ECO:0000256" key="6">
    <source>
        <dbReference type="ARBA" id="ARBA00022552"/>
    </source>
</evidence>
<evidence type="ECO:0000259" key="14">
    <source>
        <dbReference type="Pfam" id="PF20260"/>
    </source>
</evidence>
<keyword evidence="7 12" id="KW-0489">Methyltransferase</keyword>
<keyword evidence="16" id="KW-1185">Reference proteome</keyword>
<evidence type="ECO:0000256" key="4">
    <source>
        <dbReference type="ARBA" id="ARBA00013673"/>
    </source>
</evidence>
<name>A0A543AJL5_9MICC</name>
<dbReference type="GO" id="GO:0005737">
    <property type="term" value="C:cytoplasm"/>
    <property type="evidence" value="ECO:0007669"/>
    <property type="project" value="UniProtKB-SubCell"/>
</dbReference>
<evidence type="ECO:0000256" key="12">
    <source>
        <dbReference type="PIRNR" id="PIRNR015601"/>
    </source>
</evidence>
<organism evidence="15 16">
    <name type="scientific">Enteractinococcus coprophilus</name>
    <dbReference type="NCBI Taxonomy" id="1027633"/>
    <lineage>
        <taxon>Bacteria</taxon>
        <taxon>Bacillati</taxon>
        <taxon>Actinomycetota</taxon>
        <taxon>Actinomycetes</taxon>
        <taxon>Micrococcales</taxon>
        <taxon>Micrococcaceae</taxon>
    </lineage>
</organism>
<reference evidence="15 16" key="1">
    <citation type="submission" date="2019-06" db="EMBL/GenBank/DDBJ databases">
        <title>Sequencing the genomes of 1000 actinobacteria strains.</title>
        <authorList>
            <person name="Klenk H.-P."/>
        </authorList>
    </citation>
    <scope>NUCLEOTIDE SEQUENCE [LARGE SCALE GENOMIC DNA]</scope>
    <source>
        <strain evidence="15 16">DSM 24083</strain>
    </source>
</reference>
<feature type="domain" description="Ribosomal RNA small subunit methyltransferase E methyltransferase" evidence="13">
    <location>
        <begin position="78"/>
        <end position="242"/>
    </location>
</feature>
<comment type="catalytic activity">
    <reaction evidence="11 12">
        <text>uridine(1498) in 16S rRNA + S-adenosyl-L-methionine = N(3)-methyluridine(1498) in 16S rRNA + S-adenosyl-L-homocysteine + H(+)</text>
        <dbReference type="Rhea" id="RHEA:42920"/>
        <dbReference type="Rhea" id="RHEA-COMP:10283"/>
        <dbReference type="Rhea" id="RHEA-COMP:10284"/>
        <dbReference type="ChEBI" id="CHEBI:15378"/>
        <dbReference type="ChEBI" id="CHEBI:57856"/>
        <dbReference type="ChEBI" id="CHEBI:59789"/>
        <dbReference type="ChEBI" id="CHEBI:65315"/>
        <dbReference type="ChEBI" id="CHEBI:74502"/>
        <dbReference type="EC" id="2.1.1.193"/>
    </reaction>
</comment>
<dbReference type="PANTHER" id="PTHR30027">
    <property type="entry name" value="RIBOSOMAL RNA SMALL SUBUNIT METHYLTRANSFERASE E"/>
    <property type="match status" value="1"/>
</dbReference>
<evidence type="ECO:0000256" key="1">
    <source>
        <dbReference type="ARBA" id="ARBA00004496"/>
    </source>
</evidence>
<evidence type="ECO:0000313" key="15">
    <source>
        <dbReference type="EMBL" id="TQL72716.1"/>
    </source>
</evidence>
<evidence type="ECO:0000313" key="16">
    <source>
        <dbReference type="Proteomes" id="UP000319746"/>
    </source>
</evidence>
<dbReference type="Gene3D" id="3.40.1280.10">
    <property type="match status" value="1"/>
</dbReference>
<evidence type="ECO:0000256" key="2">
    <source>
        <dbReference type="ARBA" id="ARBA00005528"/>
    </source>
</evidence>
<evidence type="ECO:0000256" key="3">
    <source>
        <dbReference type="ARBA" id="ARBA00012328"/>
    </source>
</evidence>
<dbReference type="AlphaFoldDB" id="A0A543AJL5"/>
<dbReference type="PANTHER" id="PTHR30027:SF3">
    <property type="entry name" value="16S RRNA (URACIL(1498)-N(3))-METHYLTRANSFERASE"/>
    <property type="match status" value="1"/>
</dbReference>
<feature type="domain" description="Ribosomal RNA small subunit methyltransferase E PUA-like" evidence="14">
    <location>
        <begin position="22"/>
        <end position="68"/>
    </location>
</feature>
<evidence type="ECO:0000256" key="8">
    <source>
        <dbReference type="ARBA" id="ARBA00022679"/>
    </source>
</evidence>
<accession>A0A543AJL5</accession>
<evidence type="ECO:0000256" key="10">
    <source>
        <dbReference type="ARBA" id="ARBA00025699"/>
    </source>
</evidence>
<dbReference type="EMBL" id="VFOU01000002">
    <property type="protein sequence ID" value="TQL72716.1"/>
    <property type="molecule type" value="Genomic_DNA"/>
</dbReference>
<dbReference type="InterPro" id="IPR046887">
    <property type="entry name" value="RsmE_PUA-like"/>
</dbReference>
<dbReference type="PIRSF" id="PIRSF015601">
    <property type="entry name" value="MTase_slr0722"/>
    <property type="match status" value="1"/>
</dbReference>
<keyword evidence="6 12" id="KW-0698">rRNA processing</keyword>
<dbReference type="RefSeq" id="WP_170200396.1">
    <property type="nucleotide sequence ID" value="NZ_BAABAN010000004.1"/>
</dbReference>
<dbReference type="CDD" id="cd18084">
    <property type="entry name" value="RsmE-like"/>
    <property type="match status" value="1"/>
</dbReference>
<comment type="caution">
    <text evidence="15">The sequence shown here is derived from an EMBL/GenBank/DDBJ whole genome shotgun (WGS) entry which is preliminary data.</text>
</comment>
<dbReference type="InterPro" id="IPR006700">
    <property type="entry name" value="RsmE"/>
</dbReference>
<dbReference type="NCBIfam" id="NF008693">
    <property type="entry name" value="PRK11713.2-3"/>
    <property type="match status" value="1"/>
</dbReference>
<comment type="subcellular location">
    <subcellularLocation>
        <location evidence="1 12">Cytoplasm</location>
    </subcellularLocation>
</comment>
<proteinExistence type="inferred from homology"/>
<dbReference type="Pfam" id="PF20260">
    <property type="entry name" value="PUA_4"/>
    <property type="match status" value="1"/>
</dbReference>
<dbReference type="NCBIfam" id="TIGR00046">
    <property type="entry name" value="RsmE family RNA methyltransferase"/>
    <property type="match status" value="1"/>
</dbReference>
<evidence type="ECO:0000256" key="9">
    <source>
        <dbReference type="ARBA" id="ARBA00022691"/>
    </source>
</evidence>
<dbReference type="InterPro" id="IPR029026">
    <property type="entry name" value="tRNA_m1G_MTases_N"/>
</dbReference>
<evidence type="ECO:0000256" key="11">
    <source>
        <dbReference type="ARBA" id="ARBA00047944"/>
    </source>
</evidence>
<evidence type="ECO:0000256" key="7">
    <source>
        <dbReference type="ARBA" id="ARBA00022603"/>
    </source>
</evidence>
<dbReference type="Pfam" id="PF04452">
    <property type="entry name" value="Methyltrans_RNA"/>
    <property type="match status" value="1"/>
</dbReference>
<gene>
    <name evidence="15" type="ORF">FB556_1385</name>
</gene>
<dbReference type="EC" id="2.1.1.193" evidence="3 12"/>
<keyword evidence="8 12" id="KW-0808">Transferase</keyword>
<dbReference type="GO" id="GO:0070042">
    <property type="term" value="F:rRNA (uridine-N3-)-methyltransferase activity"/>
    <property type="evidence" value="ECO:0007669"/>
    <property type="project" value="TreeGrafter"/>
</dbReference>